<dbReference type="AlphaFoldDB" id="L1JN76"/>
<evidence type="ECO:0000313" key="3">
    <source>
        <dbReference type="EnsemblProtists" id="EKX49645"/>
    </source>
</evidence>
<organism evidence="2">
    <name type="scientific">Guillardia theta (strain CCMP2712)</name>
    <name type="common">Cryptophyte</name>
    <dbReference type="NCBI Taxonomy" id="905079"/>
    <lineage>
        <taxon>Eukaryota</taxon>
        <taxon>Cryptophyceae</taxon>
        <taxon>Pyrenomonadales</taxon>
        <taxon>Geminigeraceae</taxon>
        <taxon>Guillardia</taxon>
    </lineage>
</organism>
<dbReference type="EMBL" id="JH992981">
    <property type="protein sequence ID" value="EKX49645.1"/>
    <property type="molecule type" value="Genomic_DNA"/>
</dbReference>
<name>L1JN76_GUITC</name>
<evidence type="ECO:0000256" key="1">
    <source>
        <dbReference type="SAM" id="MobiDB-lite"/>
    </source>
</evidence>
<dbReference type="RefSeq" id="XP_005836625.1">
    <property type="nucleotide sequence ID" value="XM_005836568.1"/>
</dbReference>
<reference evidence="2 4" key="1">
    <citation type="journal article" date="2012" name="Nature">
        <title>Algal genomes reveal evolutionary mosaicism and the fate of nucleomorphs.</title>
        <authorList>
            <consortium name="DOE Joint Genome Institute"/>
            <person name="Curtis B.A."/>
            <person name="Tanifuji G."/>
            <person name="Burki F."/>
            <person name="Gruber A."/>
            <person name="Irimia M."/>
            <person name="Maruyama S."/>
            <person name="Arias M.C."/>
            <person name="Ball S.G."/>
            <person name="Gile G.H."/>
            <person name="Hirakawa Y."/>
            <person name="Hopkins J.F."/>
            <person name="Kuo A."/>
            <person name="Rensing S.A."/>
            <person name="Schmutz J."/>
            <person name="Symeonidi A."/>
            <person name="Elias M."/>
            <person name="Eveleigh R.J."/>
            <person name="Herman E.K."/>
            <person name="Klute M.J."/>
            <person name="Nakayama T."/>
            <person name="Obornik M."/>
            <person name="Reyes-Prieto A."/>
            <person name="Armbrust E.V."/>
            <person name="Aves S.J."/>
            <person name="Beiko R.G."/>
            <person name="Coutinho P."/>
            <person name="Dacks J.B."/>
            <person name="Durnford D.G."/>
            <person name="Fast N.M."/>
            <person name="Green B.R."/>
            <person name="Grisdale C.J."/>
            <person name="Hempel F."/>
            <person name="Henrissat B."/>
            <person name="Hoppner M.P."/>
            <person name="Ishida K."/>
            <person name="Kim E."/>
            <person name="Koreny L."/>
            <person name="Kroth P.G."/>
            <person name="Liu Y."/>
            <person name="Malik S.B."/>
            <person name="Maier U.G."/>
            <person name="McRose D."/>
            <person name="Mock T."/>
            <person name="Neilson J.A."/>
            <person name="Onodera N.T."/>
            <person name="Poole A.M."/>
            <person name="Pritham E.J."/>
            <person name="Richards T.A."/>
            <person name="Rocap G."/>
            <person name="Roy S.W."/>
            <person name="Sarai C."/>
            <person name="Schaack S."/>
            <person name="Shirato S."/>
            <person name="Slamovits C.H."/>
            <person name="Spencer D.F."/>
            <person name="Suzuki S."/>
            <person name="Worden A.Z."/>
            <person name="Zauner S."/>
            <person name="Barry K."/>
            <person name="Bell C."/>
            <person name="Bharti A.K."/>
            <person name="Crow J.A."/>
            <person name="Grimwood J."/>
            <person name="Kramer R."/>
            <person name="Lindquist E."/>
            <person name="Lucas S."/>
            <person name="Salamov A."/>
            <person name="McFadden G.I."/>
            <person name="Lane C.E."/>
            <person name="Keeling P.J."/>
            <person name="Gray M.W."/>
            <person name="Grigoriev I.V."/>
            <person name="Archibald J.M."/>
        </authorList>
    </citation>
    <scope>NUCLEOTIDE SEQUENCE</scope>
    <source>
        <strain evidence="2 4">CCMP2712</strain>
    </source>
</reference>
<reference evidence="4" key="2">
    <citation type="submission" date="2012-11" db="EMBL/GenBank/DDBJ databases">
        <authorList>
            <person name="Kuo A."/>
            <person name="Curtis B.A."/>
            <person name="Tanifuji G."/>
            <person name="Burki F."/>
            <person name="Gruber A."/>
            <person name="Irimia M."/>
            <person name="Maruyama S."/>
            <person name="Arias M.C."/>
            <person name="Ball S.G."/>
            <person name="Gile G.H."/>
            <person name="Hirakawa Y."/>
            <person name="Hopkins J.F."/>
            <person name="Rensing S.A."/>
            <person name="Schmutz J."/>
            <person name="Symeonidi A."/>
            <person name="Elias M."/>
            <person name="Eveleigh R.J."/>
            <person name="Herman E.K."/>
            <person name="Klute M.J."/>
            <person name="Nakayama T."/>
            <person name="Obornik M."/>
            <person name="Reyes-Prieto A."/>
            <person name="Armbrust E.V."/>
            <person name="Aves S.J."/>
            <person name="Beiko R.G."/>
            <person name="Coutinho P."/>
            <person name="Dacks J.B."/>
            <person name="Durnford D.G."/>
            <person name="Fast N.M."/>
            <person name="Green B.R."/>
            <person name="Grisdale C."/>
            <person name="Hempe F."/>
            <person name="Henrissat B."/>
            <person name="Hoppner M.P."/>
            <person name="Ishida K.-I."/>
            <person name="Kim E."/>
            <person name="Koreny L."/>
            <person name="Kroth P.G."/>
            <person name="Liu Y."/>
            <person name="Malik S.-B."/>
            <person name="Maier U.G."/>
            <person name="McRose D."/>
            <person name="Mock T."/>
            <person name="Neilson J.A."/>
            <person name="Onodera N.T."/>
            <person name="Poole A.M."/>
            <person name="Pritham E.J."/>
            <person name="Richards T.A."/>
            <person name="Rocap G."/>
            <person name="Roy S.W."/>
            <person name="Sarai C."/>
            <person name="Schaack S."/>
            <person name="Shirato S."/>
            <person name="Slamovits C.H."/>
            <person name="Spencer D.F."/>
            <person name="Suzuki S."/>
            <person name="Worden A.Z."/>
            <person name="Zauner S."/>
            <person name="Barry K."/>
            <person name="Bell C."/>
            <person name="Bharti A.K."/>
            <person name="Crow J.A."/>
            <person name="Grimwood J."/>
            <person name="Kramer R."/>
            <person name="Lindquist E."/>
            <person name="Lucas S."/>
            <person name="Salamov A."/>
            <person name="McFadden G.I."/>
            <person name="Lane C.E."/>
            <person name="Keeling P.J."/>
            <person name="Gray M.W."/>
            <person name="Grigoriev I.V."/>
            <person name="Archibald J.M."/>
        </authorList>
    </citation>
    <scope>NUCLEOTIDE SEQUENCE</scope>
    <source>
        <strain evidence="4">CCMP2712</strain>
    </source>
</reference>
<evidence type="ECO:0000313" key="4">
    <source>
        <dbReference type="Proteomes" id="UP000011087"/>
    </source>
</evidence>
<dbReference type="PaxDb" id="55529-EKX49645"/>
<protein>
    <submittedName>
        <fullName evidence="2 3">Uncharacterized protein</fullName>
    </submittedName>
</protein>
<reference evidence="3" key="3">
    <citation type="submission" date="2015-06" db="UniProtKB">
        <authorList>
            <consortium name="EnsemblProtists"/>
        </authorList>
    </citation>
    <scope>IDENTIFICATION</scope>
</reference>
<dbReference type="EnsemblProtists" id="EKX49645">
    <property type="protein sequence ID" value="EKX49645"/>
    <property type="gene ID" value="GUITHDRAFT_104606"/>
</dbReference>
<gene>
    <name evidence="2" type="ORF">GUITHDRAFT_104606</name>
</gene>
<evidence type="ECO:0000313" key="2">
    <source>
        <dbReference type="EMBL" id="EKX49645.1"/>
    </source>
</evidence>
<feature type="region of interest" description="Disordered" evidence="1">
    <location>
        <begin position="96"/>
        <end position="118"/>
    </location>
</feature>
<keyword evidence="4" id="KW-1185">Reference proteome</keyword>
<accession>L1JN76</accession>
<feature type="compositionally biased region" description="Polar residues" evidence="1">
    <location>
        <begin position="102"/>
        <end position="118"/>
    </location>
</feature>
<sequence>MEIAGQSPHVMRSHDKHVYVHPGALPEATGTDSVCNHLSQRALRGAAVERHDMEVMGDFIQANSSFWESCLRCPKMTSIVSKLKAKSSERVISKKAAAGAYQSPSTASSTQIGPTQGKGQTRLGLALIVNKVMRRTLKGLKLDQLEIAHDMTVVLA</sequence>
<proteinExistence type="predicted"/>
<dbReference type="Proteomes" id="UP000011087">
    <property type="component" value="Unassembled WGS sequence"/>
</dbReference>
<dbReference type="GeneID" id="17306278"/>
<dbReference type="HOGENOM" id="CLU_1690061_0_0_1"/>
<dbReference type="KEGG" id="gtt:GUITHDRAFT_104606"/>